<dbReference type="EMBL" id="CVRI01000057">
    <property type="protein sequence ID" value="CRL02132.1"/>
    <property type="molecule type" value="Genomic_DNA"/>
</dbReference>
<sequence length="61" mass="7381">MKRINKSKSSKYYFSIETDVADDMKWKMCSYYFSVSLYAIASLQLKKKRKNSKMTHRKEEE</sequence>
<evidence type="ECO:0000313" key="2">
    <source>
        <dbReference type="Proteomes" id="UP000183832"/>
    </source>
</evidence>
<name>A0A1J1IRF0_9DIPT</name>
<dbReference type="Proteomes" id="UP000183832">
    <property type="component" value="Unassembled WGS sequence"/>
</dbReference>
<keyword evidence="2" id="KW-1185">Reference proteome</keyword>
<organism evidence="1 2">
    <name type="scientific">Clunio marinus</name>
    <dbReference type="NCBI Taxonomy" id="568069"/>
    <lineage>
        <taxon>Eukaryota</taxon>
        <taxon>Metazoa</taxon>
        <taxon>Ecdysozoa</taxon>
        <taxon>Arthropoda</taxon>
        <taxon>Hexapoda</taxon>
        <taxon>Insecta</taxon>
        <taxon>Pterygota</taxon>
        <taxon>Neoptera</taxon>
        <taxon>Endopterygota</taxon>
        <taxon>Diptera</taxon>
        <taxon>Nematocera</taxon>
        <taxon>Chironomoidea</taxon>
        <taxon>Chironomidae</taxon>
        <taxon>Clunio</taxon>
    </lineage>
</organism>
<proteinExistence type="predicted"/>
<gene>
    <name evidence="1" type="ORF">CLUMA_CG015703</name>
</gene>
<accession>A0A1J1IRF0</accession>
<evidence type="ECO:0000313" key="1">
    <source>
        <dbReference type="EMBL" id="CRL02132.1"/>
    </source>
</evidence>
<protein>
    <submittedName>
        <fullName evidence="1">CLUMA_CG015703, isoform A</fullName>
    </submittedName>
</protein>
<reference evidence="1 2" key="1">
    <citation type="submission" date="2015-04" db="EMBL/GenBank/DDBJ databases">
        <authorList>
            <person name="Syromyatnikov M.Y."/>
            <person name="Popov V.N."/>
        </authorList>
    </citation>
    <scope>NUCLEOTIDE SEQUENCE [LARGE SCALE GENOMIC DNA]</scope>
</reference>
<dbReference type="AlphaFoldDB" id="A0A1J1IRF0"/>